<sequence>QNSRPQSVTGPTTRTLAPPLSSPSPPPSFSGLPNPADLRLERSRFPPPPDASAMTCCCSIVCPAVPRCRFLTEPSRSASTPGNQLLLLLRKKPLRGGGIRGAALPEGRRVESYSPWDDKPFEVLPGGEVAYLDERDIVTLLDPPKELIPLEPASYNPAAYLWKKISDIPEERRHHLLYLLNARLISRLWQLVGTRYQDAKLMKQKASNLLSMGDAQVSSEFWNCRKNLGPLPVAWINDFKKVIFCGKNGVIYGRLFLGHSIFMGIMNSFSPLYFTVRQVTEVMSTEQPCDLAYEFGDGHLALIDIPEGFPRPAKHPWPFNDQLVIYIRHAGPGVLVGQAWQEGRELEQVPQKFCGEILMVKEYNACEGGT</sequence>
<feature type="non-terminal residue" evidence="2">
    <location>
        <position position="1"/>
    </location>
</feature>
<accession>A0A1D1YN21</accession>
<feature type="region of interest" description="Disordered" evidence="1">
    <location>
        <begin position="1"/>
        <end position="46"/>
    </location>
</feature>
<dbReference type="PANTHER" id="PTHR37201">
    <property type="entry name" value="WD REPEAT PROTEIN"/>
    <property type="match status" value="1"/>
</dbReference>
<name>A0A1D1YN21_9ARAE</name>
<dbReference type="PANTHER" id="PTHR37201:SF1">
    <property type="entry name" value="WD REPEAT PROTEIN"/>
    <property type="match status" value="1"/>
</dbReference>
<reference evidence="2" key="1">
    <citation type="submission" date="2015-07" db="EMBL/GenBank/DDBJ databases">
        <title>Transcriptome Assembly of Anthurium amnicola.</title>
        <authorList>
            <person name="Suzuki J."/>
        </authorList>
    </citation>
    <scope>NUCLEOTIDE SEQUENCE</scope>
</reference>
<gene>
    <name evidence="2" type="ORF">g.19428</name>
</gene>
<feature type="compositionally biased region" description="Polar residues" evidence="1">
    <location>
        <begin position="1"/>
        <end position="10"/>
    </location>
</feature>
<organism evidence="2">
    <name type="scientific">Anthurium amnicola</name>
    <dbReference type="NCBI Taxonomy" id="1678845"/>
    <lineage>
        <taxon>Eukaryota</taxon>
        <taxon>Viridiplantae</taxon>
        <taxon>Streptophyta</taxon>
        <taxon>Embryophyta</taxon>
        <taxon>Tracheophyta</taxon>
        <taxon>Spermatophyta</taxon>
        <taxon>Magnoliopsida</taxon>
        <taxon>Liliopsida</taxon>
        <taxon>Araceae</taxon>
        <taxon>Pothoideae</taxon>
        <taxon>Potheae</taxon>
        <taxon>Anthurium</taxon>
    </lineage>
</organism>
<proteinExistence type="predicted"/>
<evidence type="ECO:0000313" key="2">
    <source>
        <dbReference type="EMBL" id="JAT56031.1"/>
    </source>
</evidence>
<evidence type="ECO:0000256" key="1">
    <source>
        <dbReference type="SAM" id="MobiDB-lite"/>
    </source>
</evidence>
<protein>
    <submittedName>
        <fullName evidence="2">Uncharacterized protein</fullName>
    </submittedName>
</protein>
<dbReference type="AlphaFoldDB" id="A0A1D1YN21"/>
<dbReference type="EMBL" id="GDJX01011905">
    <property type="protein sequence ID" value="JAT56031.1"/>
    <property type="molecule type" value="Transcribed_RNA"/>
</dbReference>